<dbReference type="GO" id="GO:0016706">
    <property type="term" value="F:2-oxoglutarate-dependent dioxygenase activity"/>
    <property type="evidence" value="ECO:0000318"/>
    <property type="project" value="GO_Central"/>
</dbReference>
<dbReference type="HOGENOM" id="CLU_010119_3_1_1"/>
<dbReference type="Proteomes" id="UP000004995">
    <property type="component" value="Unassembled WGS sequence"/>
</dbReference>
<dbReference type="STRING" id="4555.K3Z7N3"/>
<comment type="similarity">
    <text evidence="1 7">Belongs to the iron/ascorbate-dependent oxidoreductase family.</text>
</comment>
<dbReference type="FunCoup" id="K3Z7N3">
    <property type="interactions" value="862"/>
</dbReference>
<sequence length="345" mass="38111">MENLITGQSNPKPHHHRRHGAKHFSSARSARTGADAMQLPRIDFSGVDPSAPGAGTWSAVRAQVMEALTTVGCFDAQYPALAPEQRAALFDGAVRPLFALPVDAKRRNYYGADKPFHGYLGDIPGYESLAIVDGTKLELVRDFAGLMWPDGGSNDGFCNAVHGAASRIFELEEAVRRMVMEGLGVAKYHDALRASTWHLFRMSEYQAPHAAEKTVRFGSHQDTNLLSIVCQHEVEGLEVQTRDGERVLVKPSPTSLVVMVGQALRAWTNDRLYAPFHRITVGGDATRYSAMLFSVPNFQIQAPGELVDDEHPPRFKPHDNNDYIRFCVSEDGARHEDKLKAFCGV</sequence>
<dbReference type="AlphaFoldDB" id="K3Z7N3"/>
<accession>K3Z7N3</accession>
<evidence type="ECO:0000313" key="11">
    <source>
        <dbReference type="Proteomes" id="UP000004995"/>
    </source>
</evidence>
<dbReference type="InterPro" id="IPR005123">
    <property type="entry name" value="Oxoglu/Fe-dep_dioxygenase_dom"/>
</dbReference>
<evidence type="ECO:0000313" key="10">
    <source>
        <dbReference type="EnsemblPlants" id="KQL14197"/>
    </source>
</evidence>
<name>K3Z7N3_SETIT</name>
<dbReference type="InterPro" id="IPR050231">
    <property type="entry name" value="Iron_ascorbate_oxido_reductase"/>
</dbReference>
<evidence type="ECO:0000256" key="6">
    <source>
        <dbReference type="ARBA" id="ARBA00076740"/>
    </source>
</evidence>
<dbReference type="EMBL" id="AGNK02001533">
    <property type="status" value="NOT_ANNOTATED_CDS"/>
    <property type="molecule type" value="Genomic_DNA"/>
</dbReference>
<evidence type="ECO:0000256" key="5">
    <source>
        <dbReference type="ARBA" id="ARBA00074102"/>
    </source>
</evidence>
<feature type="region of interest" description="Disordered" evidence="8">
    <location>
        <begin position="1"/>
        <end position="32"/>
    </location>
</feature>
<reference evidence="11" key="1">
    <citation type="journal article" date="2012" name="Nat. Biotechnol.">
        <title>Reference genome sequence of the model plant Setaria.</title>
        <authorList>
            <person name="Bennetzen J.L."/>
            <person name="Schmutz J."/>
            <person name="Wang H."/>
            <person name="Percifield R."/>
            <person name="Hawkins J."/>
            <person name="Pontaroli A.C."/>
            <person name="Estep M."/>
            <person name="Feng L."/>
            <person name="Vaughn J.N."/>
            <person name="Grimwood J."/>
            <person name="Jenkins J."/>
            <person name="Barry K."/>
            <person name="Lindquist E."/>
            <person name="Hellsten U."/>
            <person name="Deshpande S."/>
            <person name="Wang X."/>
            <person name="Wu X."/>
            <person name="Mitros T."/>
            <person name="Triplett J."/>
            <person name="Yang X."/>
            <person name="Ye C.Y."/>
            <person name="Mauro-Herrera M."/>
            <person name="Wang L."/>
            <person name="Li P."/>
            <person name="Sharma M."/>
            <person name="Sharma R."/>
            <person name="Ronald P.C."/>
            <person name="Panaud O."/>
            <person name="Kellogg E.A."/>
            <person name="Brutnell T.P."/>
            <person name="Doust A.N."/>
            <person name="Tuskan G.A."/>
            <person name="Rokhsar D."/>
            <person name="Devos K.M."/>
        </authorList>
    </citation>
    <scope>NUCLEOTIDE SEQUENCE [LARGE SCALE GENOMIC DNA]</scope>
    <source>
        <strain evidence="11">cv. Yugu1</strain>
    </source>
</reference>
<evidence type="ECO:0000256" key="7">
    <source>
        <dbReference type="RuleBase" id="RU003682"/>
    </source>
</evidence>
<evidence type="ECO:0000256" key="3">
    <source>
        <dbReference type="ARBA" id="ARBA00022964"/>
    </source>
</evidence>
<dbReference type="PROSITE" id="PS51471">
    <property type="entry name" value="FE2OG_OXY"/>
    <property type="match status" value="1"/>
</dbReference>
<reference evidence="10" key="2">
    <citation type="submission" date="2018-08" db="UniProtKB">
        <authorList>
            <consortium name="EnsemblPlants"/>
        </authorList>
    </citation>
    <scope>IDENTIFICATION</scope>
    <source>
        <strain evidence="10">Yugu1</strain>
    </source>
</reference>
<organism evidence="10 11">
    <name type="scientific">Setaria italica</name>
    <name type="common">Foxtail millet</name>
    <name type="synonym">Panicum italicum</name>
    <dbReference type="NCBI Taxonomy" id="4555"/>
    <lineage>
        <taxon>Eukaryota</taxon>
        <taxon>Viridiplantae</taxon>
        <taxon>Streptophyta</taxon>
        <taxon>Embryophyta</taxon>
        <taxon>Tracheophyta</taxon>
        <taxon>Spermatophyta</taxon>
        <taxon>Magnoliopsida</taxon>
        <taxon>Liliopsida</taxon>
        <taxon>Poales</taxon>
        <taxon>Poaceae</taxon>
        <taxon>PACMAD clade</taxon>
        <taxon>Panicoideae</taxon>
        <taxon>Panicodae</taxon>
        <taxon>Paniceae</taxon>
        <taxon>Cenchrinae</taxon>
        <taxon>Setaria</taxon>
    </lineage>
</organism>
<feature type="domain" description="Fe2OG dioxygenase" evidence="9">
    <location>
        <begin position="196"/>
        <end position="296"/>
    </location>
</feature>
<comment type="function">
    <text evidence="4">2-oxoglutarate-dependent dioxygenase essential for auxin catabolism and maintenance of auxin homeostasis in reproductive organs. Catalyzes the irreversible oxidation of indole-3-acetic acid (IAA) to the biologically inactive 2-oxoindole-3-acetic acid (OxIAA).</text>
</comment>
<dbReference type="SUPFAM" id="SSF51197">
    <property type="entry name" value="Clavaminate synthase-like"/>
    <property type="match status" value="1"/>
</dbReference>
<feature type="compositionally biased region" description="Basic residues" evidence="8">
    <location>
        <begin position="12"/>
        <end position="22"/>
    </location>
</feature>
<proteinExistence type="inferred from homology"/>
<evidence type="ECO:0000256" key="1">
    <source>
        <dbReference type="ARBA" id="ARBA00008056"/>
    </source>
</evidence>
<evidence type="ECO:0000256" key="8">
    <source>
        <dbReference type="SAM" id="MobiDB-lite"/>
    </source>
</evidence>
<keyword evidence="7" id="KW-0408">Iron</keyword>
<feature type="compositionally biased region" description="Polar residues" evidence="8">
    <location>
        <begin position="1"/>
        <end position="11"/>
    </location>
</feature>
<dbReference type="InterPro" id="IPR027443">
    <property type="entry name" value="IPNS-like_sf"/>
</dbReference>
<dbReference type="FunFam" id="2.60.120.330:FF:000017">
    <property type="entry name" value="2-oxoglutarate-dependent dioxygenase DAO"/>
    <property type="match status" value="1"/>
</dbReference>
<dbReference type="PANTHER" id="PTHR47990">
    <property type="entry name" value="2-OXOGLUTARATE (2OG) AND FE(II)-DEPENDENT OXYGENASE SUPERFAMILY PROTEIN-RELATED"/>
    <property type="match status" value="1"/>
</dbReference>
<dbReference type="Pfam" id="PF03171">
    <property type="entry name" value="2OG-FeII_Oxy"/>
    <property type="match status" value="1"/>
</dbReference>
<dbReference type="InParanoid" id="K3Z7N3"/>
<keyword evidence="3" id="KW-0223">Dioxygenase</keyword>
<keyword evidence="11" id="KW-1185">Reference proteome</keyword>
<keyword evidence="2 7" id="KW-0479">Metal-binding</keyword>
<dbReference type="InterPro" id="IPR044861">
    <property type="entry name" value="IPNS-like_FE2OG_OXY"/>
</dbReference>
<protein>
    <recommendedName>
        <fullName evidence="5">2-oxoglutarate-dependent dioxygenase DAO</fullName>
    </recommendedName>
    <alternativeName>
        <fullName evidence="6">Protein DIOXYGENASE FOR AUXIN OXIDATION</fullName>
    </alternativeName>
</protein>
<evidence type="ECO:0000256" key="4">
    <source>
        <dbReference type="ARBA" id="ARBA00054658"/>
    </source>
</evidence>
<dbReference type="EnsemblPlants" id="KQL14197">
    <property type="protein sequence ID" value="KQL14197"/>
    <property type="gene ID" value="SETIT_022553mg"/>
</dbReference>
<dbReference type="PRINTS" id="PR00682">
    <property type="entry name" value="IPNSYNTHASE"/>
</dbReference>
<dbReference type="GO" id="GO:0046872">
    <property type="term" value="F:metal ion binding"/>
    <property type="evidence" value="ECO:0007669"/>
    <property type="project" value="UniProtKB-KW"/>
</dbReference>
<evidence type="ECO:0000256" key="2">
    <source>
        <dbReference type="ARBA" id="ARBA00022723"/>
    </source>
</evidence>
<keyword evidence="7" id="KW-0560">Oxidoreductase</keyword>
<dbReference type="Gene3D" id="2.60.120.330">
    <property type="entry name" value="B-lactam Antibiotic, Isopenicillin N Synthase, Chain"/>
    <property type="match status" value="1"/>
</dbReference>
<evidence type="ECO:0000259" key="9">
    <source>
        <dbReference type="PROSITE" id="PS51471"/>
    </source>
</evidence>
<dbReference type="eggNOG" id="KOG0143">
    <property type="taxonomic scope" value="Eukaryota"/>
</dbReference>
<dbReference type="OMA" id="PDSFIVM"/>
<dbReference type="Gramene" id="KQL14197">
    <property type="protein sequence ID" value="KQL14197"/>
    <property type="gene ID" value="SETIT_022553mg"/>
</dbReference>